<feature type="domain" description="Chitin-binding type-1" evidence="7">
    <location>
        <begin position="410"/>
        <end position="455"/>
    </location>
</feature>
<dbReference type="Proteomes" id="UP001287356">
    <property type="component" value="Unassembled WGS sequence"/>
</dbReference>
<comment type="caution">
    <text evidence="4">Lacks conserved residue(s) required for the propagation of feature annotation.</text>
</comment>
<feature type="domain" description="LysM" evidence="8">
    <location>
        <begin position="310"/>
        <end position="356"/>
    </location>
</feature>
<keyword evidence="2" id="KW-0843">Virulence</keyword>
<keyword evidence="6" id="KW-0732">Signal</keyword>
<protein>
    <submittedName>
        <fullName evidence="9">Agglutinin isolectin 1</fullName>
    </submittedName>
</protein>
<evidence type="ECO:0000259" key="7">
    <source>
        <dbReference type="PROSITE" id="PS50941"/>
    </source>
</evidence>
<keyword evidence="5" id="KW-0472">Membrane</keyword>
<dbReference type="CDD" id="cd00118">
    <property type="entry name" value="LysM"/>
    <property type="match status" value="1"/>
</dbReference>
<comment type="caution">
    <text evidence="9">The sequence shown here is derived from an EMBL/GenBank/DDBJ whole genome shotgun (WGS) entry which is preliminary data.</text>
</comment>
<dbReference type="InterPro" id="IPR052210">
    <property type="entry name" value="LysM1-like"/>
</dbReference>
<keyword evidence="5" id="KW-0812">Transmembrane</keyword>
<feature type="chain" id="PRO_5042115543" evidence="6">
    <location>
        <begin position="22"/>
        <end position="510"/>
    </location>
</feature>
<reference evidence="9" key="1">
    <citation type="journal article" date="2023" name="Mol. Phylogenet. Evol.">
        <title>Genome-scale phylogeny and comparative genomics of the fungal order Sordariales.</title>
        <authorList>
            <person name="Hensen N."/>
            <person name="Bonometti L."/>
            <person name="Westerberg I."/>
            <person name="Brannstrom I.O."/>
            <person name="Guillou S."/>
            <person name="Cros-Aarteil S."/>
            <person name="Calhoun S."/>
            <person name="Haridas S."/>
            <person name="Kuo A."/>
            <person name="Mondo S."/>
            <person name="Pangilinan J."/>
            <person name="Riley R."/>
            <person name="LaButti K."/>
            <person name="Andreopoulos B."/>
            <person name="Lipzen A."/>
            <person name="Chen C."/>
            <person name="Yan M."/>
            <person name="Daum C."/>
            <person name="Ng V."/>
            <person name="Clum A."/>
            <person name="Steindorff A."/>
            <person name="Ohm R.A."/>
            <person name="Martin F."/>
            <person name="Silar P."/>
            <person name="Natvig D.O."/>
            <person name="Lalanne C."/>
            <person name="Gautier V."/>
            <person name="Ament-Velasquez S.L."/>
            <person name="Kruys A."/>
            <person name="Hutchinson M.I."/>
            <person name="Powell A.J."/>
            <person name="Barry K."/>
            <person name="Miller A.N."/>
            <person name="Grigoriev I.V."/>
            <person name="Debuchy R."/>
            <person name="Gladieux P."/>
            <person name="Hiltunen Thoren M."/>
            <person name="Johannesson H."/>
        </authorList>
    </citation>
    <scope>NUCLEOTIDE SEQUENCE</scope>
    <source>
        <strain evidence="9">CBS 958.72</strain>
    </source>
</reference>
<dbReference type="InterPro" id="IPR018392">
    <property type="entry name" value="LysM"/>
</dbReference>
<feature type="disulfide bond" evidence="4">
    <location>
        <begin position="484"/>
        <end position="498"/>
    </location>
</feature>
<dbReference type="EMBL" id="JAULSN010000007">
    <property type="protein sequence ID" value="KAK3366796.1"/>
    <property type="molecule type" value="Genomic_DNA"/>
</dbReference>
<dbReference type="GO" id="GO:0008061">
    <property type="term" value="F:chitin binding"/>
    <property type="evidence" value="ECO:0007669"/>
    <property type="project" value="UniProtKB-UniRule"/>
</dbReference>
<evidence type="ECO:0000256" key="6">
    <source>
        <dbReference type="SAM" id="SignalP"/>
    </source>
</evidence>
<keyword evidence="10" id="KW-1185">Reference proteome</keyword>
<evidence type="ECO:0000259" key="8">
    <source>
        <dbReference type="PROSITE" id="PS51782"/>
    </source>
</evidence>
<evidence type="ECO:0000313" key="9">
    <source>
        <dbReference type="EMBL" id="KAK3366796.1"/>
    </source>
</evidence>
<dbReference type="InterPro" id="IPR036779">
    <property type="entry name" value="LysM_dom_sf"/>
</dbReference>
<dbReference type="InterPro" id="IPR001002">
    <property type="entry name" value="Chitin-bd_1"/>
</dbReference>
<dbReference type="AlphaFoldDB" id="A0AAE0K015"/>
<feature type="signal peptide" evidence="6">
    <location>
        <begin position="1"/>
        <end position="21"/>
    </location>
</feature>
<feature type="transmembrane region" description="Helical" evidence="5">
    <location>
        <begin position="31"/>
        <end position="54"/>
    </location>
</feature>
<evidence type="ECO:0000256" key="5">
    <source>
        <dbReference type="SAM" id="Phobius"/>
    </source>
</evidence>
<evidence type="ECO:0000256" key="2">
    <source>
        <dbReference type="ARBA" id="ARBA00023026"/>
    </source>
</evidence>
<dbReference type="SMART" id="SM00270">
    <property type="entry name" value="ChtBD1"/>
    <property type="match status" value="3"/>
</dbReference>
<feature type="domain" description="Chitin-binding type-1" evidence="7">
    <location>
        <begin position="463"/>
        <end position="510"/>
    </location>
</feature>
<gene>
    <name evidence="9" type="ORF">B0T24DRAFT_709143</name>
</gene>
<evidence type="ECO:0000256" key="4">
    <source>
        <dbReference type="PROSITE-ProRule" id="PRU00261"/>
    </source>
</evidence>
<feature type="disulfide bond" evidence="4">
    <location>
        <begin position="429"/>
        <end position="443"/>
    </location>
</feature>
<reference evidence="9" key="2">
    <citation type="submission" date="2023-06" db="EMBL/GenBank/DDBJ databases">
        <authorList>
            <consortium name="Lawrence Berkeley National Laboratory"/>
            <person name="Haridas S."/>
            <person name="Hensen N."/>
            <person name="Bonometti L."/>
            <person name="Westerberg I."/>
            <person name="Brannstrom I.O."/>
            <person name="Guillou S."/>
            <person name="Cros-Aarteil S."/>
            <person name="Calhoun S."/>
            <person name="Kuo A."/>
            <person name="Mondo S."/>
            <person name="Pangilinan J."/>
            <person name="Riley R."/>
            <person name="Labutti K."/>
            <person name="Andreopoulos B."/>
            <person name="Lipzen A."/>
            <person name="Chen C."/>
            <person name="Yanf M."/>
            <person name="Daum C."/>
            <person name="Ng V."/>
            <person name="Clum A."/>
            <person name="Steindorff A."/>
            <person name="Ohm R."/>
            <person name="Martin F."/>
            <person name="Silar P."/>
            <person name="Natvig D."/>
            <person name="Lalanne C."/>
            <person name="Gautier V."/>
            <person name="Ament-Velasquez S.L."/>
            <person name="Kruys A."/>
            <person name="Hutchinson M.I."/>
            <person name="Powell A.J."/>
            <person name="Barry K."/>
            <person name="Miller A.N."/>
            <person name="Grigoriev I.V."/>
            <person name="Debuchy R."/>
            <person name="Gladieux P."/>
            <person name="Thoren M.H."/>
            <person name="Johannesson H."/>
        </authorList>
    </citation>
    <scope>NUCLEOTIDE SEQUENCE</scope>
    <source>
        <strain evidence="9">CBS 958.72</strain>
    </source>
</reference>
<dbReference type="PROSITE" id="PS51782">
    <property type="entry name" value="LYSM"/>
    <property type="match status" value="1"/>
</dbReference>
<comment type="similarity">
    <text evidence="3">Belongs to the secreted LysM effector family.</text>
</comment>
<organism evidence="9 10">
    <name type="scientific">Lasiosphaeria ovina</name>
    <dbReference type="NCBI Taxonomy" id="92902"/>
    <lineage>
        <taxon>Eukaryota</taxon>
        <taxon>Fungi</taxon>
        <taxon>Dikarya</taxon>
        <taxon>Ascomycota</taxon>
        <taxon>Pezizomycotina</taxon>
        <taxon>Sordariomycetes</taxon>
        <taxon>Sordariomycetidae</taxon>
        <taxon>Sordariales</taxon>
        <taxon>Lasiosphaeriaceae</taxon>
        <taxon>Lasiosphaeria</taxon>
    </lineage>
</organism>
<dbReference type="SUPFAM" id="SSF54106">
    <property type="entry name" value="LysM domain"/>
    <property type="match status" value="1"/>
</dbReference>
<evidence type="ECO:0000256" key="3">
    <source>
        <dbReference type="ARBA" id="ARBA00044955"/>
    </source>
</evidence>
<dbReference type="Pfam" id="PF01476">
    <property type="entry name" value="LysM"/>
    <property type="match status" value="1"/>
</dbReference>
<keyword evidence="1 4" id="KW-0147">Chitin-binding</keyword>
<accession>A0AAE0K015</accession>
<dbReference type="SUPFAM" id="SSF57016">
    <property type="entry name" value="Plant lectins/antimicrobial peptides"/>
    <property type="match status" value="3"/>
</dbReference>
<dbReference type="PANTHER" id="PTHR34997:SF1">
    <property type="entry name" value="PEPTIDOGLYCAN-BINDING LYSIN DOMAIN"/>
    <property type="match status" value="1"/>
</dbReference>
<dbReference type="PANTHER" id="PTHR34997">
    <property type="entry name" value="AM15"/>
    <property type="match status" value="1"/>
</dbReference>
<dbReference type="CDD" id="cd00035">
    <property type="entry name" value="ChtBD1"/>
    <property type="match status" value="1"/>
</dbReference>
<keyword evidence="5" id="KW-1133">Transmembrane helix</keyword>
<proteinExistence type="inferred from homology"/>
<evidence type="ECO:0000313" key="10">
    <source>
        <dbReference type="Proteomes" id="UP001287356"/>
    </source>
</evidence>
<dbReference type="PROSITE" id="PS50941">
    <property type="entry name" value="CHIT_BIND_I_2"/>
    <property type="match status" value="2"/>
</dbReference>
<dbReference type="InterPro" id="IPR036861">
    <property type="entry name" value="Endochitinase-like_sf"/>
</dbReference>
<keyword evidence="4" id="KW-1015">Disulfide bond</keyword>
<dbReference type="Gene3D" id="3.10.350.10">
    <property type="entry name" value="LysM domain"/>
    <property type="match status" value="1"/>
</dbReference>
<dbReference type="Gene3D" id="3.30.60.10">
    <property type="entry name" value="Endochitinase-like"/>
    <property type="match status" value="2"/>
</dbReference>
<name>A0AAE0K015_9PEZI</name>
<evidence type="ECO:0000256" key="1">
    <source>
        <dbReference type="ARBA" id="ARBA00022669"/>
    </source>
</evidence>
<sequence>MRFFNLTWATLLAAWVARTSADFTLYKHYDADALVAGLALSGTFLAALALPLTFTYNAGLVCTRDAASSWCFLESQSWRGSDYIRYDPSMCFSDGDNNSTVAPQCRDPNFDLDKIDSDMAAIRNLYGKDLSNCSTTLPYSTSSSTLYVGDAPTSTSTTGPTATGPSTTTTPACLGQMVQLLENWLICDDLSDTYNISTGDARVATGDISCFFDKPLCVPLPCELDILANRYSNSTYTVTPMQFLSWNTNIQRCCSGIAPGQRVCKGAPGGTPPKPNATITAPGATGTPTYYEAAKPAYPTQSGTISQCGAFYLVAPGDDCSTVSQRFALGPSQLWEWNTYLDSTCSNLWLGYDACVAPVTPARLSTDGTCPRGVTCAGTAFGEICSPFGFCGSGPDYCGDGGGGPPETGDGTCGPDHGGTVCIPQFGGCCSIYGYCGSGADYCGPGRCYSGGCDPDEGGPSTNGECGPTKAGNKTCTGTQFGACCSVHGYCGDGSDYCSGPNCHSGACTG</sequence>